<evidence type="ECO:0000256" key="1">
    <source>
        <dbReference type="ARBA" id="ARBA00023015"/>
    </source>
</evidence>
<dbReference type="InterPro" id="IPR036390">
    <property type="entry name" value="WH_DNA-bd_sf"/>
</dbReference>
<dbReference type="InterPro" id="IPR036388">
    <property type="entry name" value="WH-like_DNA-bd_sf"/>
</dbReference>
<name>A0ABV8Q8U0_9MICO</name>
<feature type="domain" description="HTH marR-type" evidence="4">
    <location>
        <begin position="7"/>
        <end position="140"/>
    </location>
</feature>
<dbReference type="InterPro" id="IPR000835">
    <property type="entry name" value="HTH_MarR-typ"/>
</dbReference>
<evidence type="ECO:0000256" key="3">
    <source>
        <dbReference type="ARBA" id="ARBA00023163"/>
    </source>
</evidence>
<dbReference type="SMART" id="SM00347">
    <property type="entry name" value="HTH_MARR"/>
    <property type="match status" value="1"/>
</dbReference>
<dbReference type="PROSITE" id="PS50995">
    <property type="entry name" value="HTH_MARR_2"/>
    <property type="match status" value="1"/>
</dbReference>
<evidence type="ECO:0000313" key="5">
    <source>
        <dbReference type="EMBL" id="MFC4243905.1"/>
    </source>
</evidence>
<accession>A0ABV8Q8U0</accession>
<dbReference type="PROSITE" id="PS01117">
    <property type="entry name" value="HTH_MARR_1"/>
    <property type="match status" value="1"/>
</dbReference>
<dbReference type="SUPFAM" id="SSF46785">
    <property type="entry name" value="Winged helix' DNA-binding domain"/>
    <property type="match status" value="1"/>
</dbReference>
<dbReference type="InterPro" id="IPR023187">
    <property type="entry name" value="Tscrpt_reg_MarR-type_CS"/>
</dbReference>
<dbReference type="InterPro" id="IPR052526">
    <property type="entry name" value="HTH-type_Bedaq_tolerance"/>
</dbReference>
<sequence>MSTKTTPAELADRIGEMMDGLRRAMRSGRPVGELSPRHEAALAWLRRKGRLTTAELARREQITPQSMGAVVAELVERGWVTKSKDPNDGRRELLALTDSGAATVMQTDATRHGDLVELLTTQLSDDERDLVARALDALMKIDPRPEEGAAQ</sequence>
<protein>
    <submittedName>
        <fullName evidence="5">MarR family winged helix-turn-helix transcriptional regulator</fullName>
    </submittedName>
</protein>
<dbReference type="PANTHER" id="PTHR39515:SF2">
    <property type="entry name" value="HTH-TYPE TRANSCRIPTIONAL REGULATOR RV0880"/>
    <property type="match status" value="1"/>
</dbReference>
<evidence type="ECO:0000256" key="2">
    <source>
        <dbReference type="ARBA" id="ARBA00023125"/>
    </source>
</evidence>
<evidence type="ECO:0000313" key="6">
    <source>
        <dbReference type="Proteomes" id="UP001595900"/>
    </source>
</evidence>
<keyword evidence="2" id="KW-0238">DNA-binding</keyword>
<gene>
    <name evidence="5" type="ORF">ACFOYW_11010</name>
</gene>
<keyword evidence="3" id="KW-0804">Transcription</keyword>
<dbReference type="EMBL" id="JBHSCN010000005">
    <property type="protein sequence ID" value="MFC4243905.1"/>
    <property type="molecule type" value="Genomic_DNA"/>
</dbReference>
<dbReference type="Proteomes" id="UP001595900">
    <property type="component" value="Unassembled WGS sequence"/>
</dbReference>
<comment type="caution">
    <text evidence="5">The sequence shown here is derived from an EMBL/GenBank/DDBJ whole genome shotgun (WGS) entry which is preliminary data.</text>
</comment>
<organism evidence="5 6">
    <name type="scientific">Gryllotalpicola reticulitermitis</name>
    <dbReference type="NCBI Taxonomy" id="1184153"/>
    <lineage>
        <taxon>Bacteria</taxon>
        <taxon>Bacillati</taxon>
        <taxon>Actinomycetota</taxon>
        <taxon>Actinomycetes</taxon>
        <taxon>Micrococcales</taxon>
        <taxon>Microbacteriaceae</taxon>
        <taxon>Gryllotalpicola</taxon>
    </lineage>
</organism>
<keyword evidence="6" id="KW-1185">Reference proteome</keyword>
<dbReference type="RefSeq" id="WP_390228981.1">
    <property type="nucleotide sequence ID" value="NZ_JBHSCN010000005.1"/>
</dbReference>
<dbReference type="PANTHER" id="PTHR39515">
    <property type="entry name" value="CONSERVED PROTEIN"/>
    <property type="match status" value="1"/>
</dbReference>
<reference evidence="6" key="1">
    <citation type="journal article" date="2019" name="Int. J. Syst. Evol. Microbiol.">
        <title>The Global Catalogue of Microorganisms (GCM) 10K type strain sequencing project: providing services to taxonomists for standard genome sequencing and annotation.</title>
        <authorList>
            <consortium name="The Broad Institute Genomics Platform"/>
            <consortium name="The Broad Institute Genome Sequencing Center for Infectious Disease"/>
            <person name="Wu L."/>
            <person name="Ma J."/>
        </authorList>
    </citation>
    <scope>NUCLEOTIDE SEQUENCE [LARGE SCALE GENOMIC DNA]</scope>
    <source>
        <strain evidence="6">CGMCC 1.10363</strain>
    </source>
</reference>
<dbReference type="PRINTS" id="PR00598">
    <property type="entry name" value="HTHMARR"/>
</dbReference>
<keyword evidence="1" id="KW-0805">Transcription regulation</keyword>
<dbReference type="Pfam" id="PF01047">
    <property type="entry name" value="MarR"/>
    <property type="match status" value="1"/>
</dbReference>
<proteinExistence type="predicted"/>
<evidence type="ECO:0000259" key="4">
    <source>
        <dbReference type="PROSITE" id="PS50995"/>
    </source>
</evidence>
<dbReference type="Gene3D" id="1.10.10.10">
    <property type="entry name" value="Winged helix-like DNA-binding domain superfamily/Winged helix DNA-binding domain"/>
    <property type="match status" value="1"/>
</dbReference>